<protein>
    <submittedName>
        <fullName evidence="2">Uncharacterized protein</fullName>
    </submittedName>
</protein>
<feature type="region of interest" description="Disordered" evidence="1">
    <location>
        <begin position="1"/>
        <end position="66"/>
    </location>
</feature>
<dbReference type="EMBL" id="BARS01022016">
    <property type="protein sequence ID" value="GAG10232.1"/>
    <property type="molecule type" value="Genomic_DNA"/>
</dbReference>
<name>X0VG81_9ZZZZ</name>
<comment type="caution">
    <text evidence="2">The sequence shown here is derived from an EMBL/GenBank/DDBJ whole genome shotgun (WGS) entry which is preliminary data.</text>
</comment>
<evidence type="ECO:0000313" key="2">
    <source>
        <dbReference type="EMBL" id="GAG10232.1"/>
    </source>
</evidence>
<feature type="non-terminal residue" evidence="2">
    <location>
        <position position="66"/>
    </location>
</feature>
<sequence>MASHDLTSALTKEVEGTPLKKDDNPLDSLKKAAMDLKSSLTKEVDDAPTKEDETPQGEAEEPKTQA</sequence>
<proteinExistence type="predicted"/>
<organism evidence="2">
    <name type="scientific">marine sediment metagenome</name>
    <dbReference type="NCBI Taxonomy" id="412755"/>
    <lineage>
        <taxon>unclassified sequences</taxon>
        <taxon>metagenomes</taxon>
        <taxon>ecological metagenomes</taxon>
    </lineage>
</organism>
<feature type="compositionally biased region" description="Basic and acidic residues" evidence="1">
    <location>
        <begin position="12"/>
        <end position="53"/>
    </location>
</feature>
<dbReference type="AlphaFoldDB" id="X0VG81"/>
<gene>
    <name evidence="2" type="ORF">S01H1_35247</name>
</gene>
<accession>X0VG81</accession>
<feature type="compositionally biased region" description="Polar residues" evidence="1">
    <location>
        <begin position="1"/>
        <end position="10"/>
    </location>
</feature>
<evidence type="ECO:0000256" key="1">
    <source>
        <dbReference type="SAM" id="MobiDB-lite"/>
    </source>
</evidence>
<reference evidence="2" key="1">
    <citation type="journal article" date="2014" name="Front. Microbiol.">
        <title>High frequency of phylogenetically diverse reductive dehalogenase-homologous genes in deep subseafloor sedimentary metagenomes.</title>
        <authorList>
            <person name="Kawai M."/>
            <person name="Futagami T."/>
            <person name="Toyoda A."/>
            <person name="Takaki Y."/>
            <person name="Nishi S."/>
            <person name="Hori S."/>
            <person name="Arai W."/>
            <person name="Tsubouchi T."/>
            <person name="Morono Y."/>
            <person name="Uchiyama I."/>
            <person name="Ito T."/>
            <person name="Fujiyama A."/>
            <person name="Inagaki F."/>
            <person name="Takami H."/>
        </authorList>
    </citation>
    <scope>NUCLEOTIDE SEQUENCE</scope>
    <source>
        <strain evidence="2">Expedition CK06-06</strain>
    </source>
</reference>